<protein>
    <submittedName>
        <fullName evidence="1">Uncharacterized protein</fullName>
    </submittedName>
</protein>
<comment type="caution">
    <text evidence="1">The sequence shown here is derived from an EMBL/GenBank/DDBJ whole genome shotgun (WGS) entry which is preliminary data.</text>
</comment>
<proteinExistence type="predicted"/>
<keyword evidence="2" id="KW-1185">Reference proteome</keyword>
<organism evidence="1 2">
    <name type="scientific">Characodon lateralis</name>
    <dbReference type="NCBI Taxonomy" id="208331"/>
    <lineage>
        <taxon>Eukaryota</taxon>
        <taxon>Metazoa</taxon>
        <taxon>Chordata</taxon>
        <taxon>Craniata</taxon>
        <taxon>Vertebrata</taxon>
        <taxon>Euteleostomi</taxon>
        <taxon>Actinopterygii</taxon>
        <taxon>Neopterygii</taxon>
        <taxon>Teleostei</taxon>
        <taxon>Neoteleostei</taxon>
        <taxon>Acanthomorphata</taxon>
        <taxon>Ovalentaria</taxon>
        <taxon>Atherinomorphae</taxon>
        <taxon>Cyprinodontiformes</taxon>
        <taxon>Goodeidae</taxon>
        <taxon>Characodon</taxon>
    </lineage>
</organism>
<evidence type="ECO:0000313" key="2">
    <source>
        <dbReference type="Proteomes" id="UP001352852"/>
    </source>
</evidence>
<accession>A0ABU7F0Z2</accession>
<sequence>MFHWSGGRDFQSRGAGRLKALHPMVVMQQRVQKREEADLRQQERMGTCRSSVAPRCFSPFESRVSMMSFGPLCDPGKESGKEARLQRHLRSLLLYSAGLDSYRDRKLGHCFKGLVCIGHITDTWTGRNKGIRLPS</sequence>
<gene>
    <name evidence="1" type="ORF">CHARACLAT_005801</name>
</gene>
<evidence type="ECO:0000313" key="1">
    <source>
        <dbReference type="EMBL" id="MED6292946.1"/>
    </source>
</evidence>
<dbReference type="EMBL" id="JAHUTJ010074064">
    <property type="protein sequence ID" value="MED6292946.1"/>
    <property type="molecule type" value="Genomic_DNA"/>
</dbReference>
<name>A0ABU7F0Z2_9TELE</name>
<reference evidence="1 2" key="1">
    <citation type="submission" date="2021-06" db="EMBL/GenBank/DDBJ databases">
        <authorList>
            <person name="Palmer J.M."/>
        </authorList>
    </citation>
    <scope>NUCLEOTIDE SEQUENCE [LARGE SCALE GENOMIC DNA]</scope>
    <source>
        <strain evidence="1 2">CL_MEX2019</strain>
        <tissue evidence="1">Muscle</tissue>
    </source>
</reference>
<dbReference type="Proteomes" id="UP001352852">
    <property type="component" value="Unassembled WGS sequence"/>
</dbReference>